<accession>A0A8S4QJU2</accession>
<gene>
    <name evidence="1" type="primary">jg24703</name>
    <name evidence="1" type="ORF">PAEG_LOCUS3421</name>
</gene>
<evidence type="ECO:0000313" key="2">
    <source>
        <dbReference type="Proteomes" id="UP000838756"/>
    </source>
</evidence>
<keyword evidence="2" id="KW-1185">Reference proteome</keyword>
<comment type="caution">
    <text evidence="1">The sequence shown here is derived from an EMBL/GenBank/DDBJ whole genome shotgun (WGS) entry which is preliminary data.</text>
</comment>
<sequence>VAEPYFAPPSDNWVNGFSGSVAHILSSSKNTQVKKNLQNICLGSQTAYSGMHSQVRKPQGSFGGPQRDAGPNVWQLLSATQESVKRRVAFKKNIGV</sequence>
<proteinExistence type="predicted"/>
<dbReference type="Proteomes" id="UP000838756">
    <property type="component" value="Unassembled WGS sequence"/>
</dbReference>
<organism evidence="1 2">
    <name type="scientific">Pararge aegeria aegeria</name>
    <dbReference type="NCBI Taxonomy" id="348720"/>
    <lineage>
        <taxon>Eukaryota</taxon>
        <taxon>Metazoa</taxon>
        <taxon>Ecdysozoa</taxon>
        <taxon>Arthropoda</taxon>
        <taxon>Hexapoda</taxon>
        <taxon>Insecta</taxon>
        <taxon>Pterygota</taxon>
        <taxon>Neoptera</taxon>
        <taxon>Endopterygota</taxon>
        <taxon>Lepidoptera</taxon>
        <taxon>Glossata</taxon>
        <taxon>Ditrysia</taxon>
        <taxon>Papilionoidea</taxon>
        <taxon>Nymphalidae</taxon>
        <taxon>Satyrinae</taxon>
        <taxon>Satyrini</taxon>
        <taxon>Parargina</taxon>
        <taxon>Pararge</taxon>
    </lineage>
</organism>
<evidence type="ECO:0000313" key="1">
    <source>
        <dbReference type="EMBL" id="CAH2211711.1"/>
    </source>
</evidence>
<dbReference type="EMBL" id="CAKXAJ010010990">
    <property type="protein sequence ID" value="CAH2211711.1"/>
    <property type="molecule type" value="Genomic_DNA"/>
</dbReference>
<protein>
    <submittedName>
        <fullName evidence="1">Jg24703 protein</fullName>
    </submittedName>
</protein>
<name>A0A8S4QJU2_9NEOP</name>
<reference evidence="1" key="1">
    <citation type="submission" date="2022-03" db="EMBL/GenBank/DDBJ databases">
        <authorList>
            <person name="Lindestad O."/>
        </authorList>
    </citation>
    <scope>NUCLEOTIDE SEQUENCE</scope>
</reference>
<feature type="non-terminal residue" evidence="1">
    <location>
        <position position="1"/>
    </location>
</feature>
<dbReference type="AlphaFoldDB" id="A0A8S4QJU2"/>